<comment type="caution">
    <text evidence="2">The sequence shown here is derived from an EMBL/GenBank/DDBJ whole genome shotgun (WGS) entry which is preliminary data.</text>
</comment>
<dbReference type="PANTHER" id="PTHR10367">
    <property type="entry name" value="MRNA-CAPPING ENZYME"/>
    <property type="match status" value="1"/>
</dbReference>
<sequence>MEGYYENPGIFINQLLQQEDQSDFEEEFFWLQNALKNLNQQLRGTNVTGPEFIGAHPKSLSKAKLAQIKRELTDWLVCEKTDGVRYLLIILNNGHCYFTGRNLGGQNVSNSPYQLHLVKIRVPSQLINPQELKIIEMFDGELIVENYPNNTQALNYLIFDTLIHNTNYTSKFQYFDRLRCAQEYLELRKNLKKIGPLQNIDFQPLKHFPKIRCILKDFFYPDRARYICYNYIPLLPHGNDGLIFTKNSFPYVSGTNENIVKWKPPEKNTIDFLICPNRKIKITDPNYGLLELYVMVHQKQTKNYFLFDFIYAKKELVQEIQTQILNQIEKLESLGSHEGVKGIVAECKLERLQTPVVKIQALYELNKNEYYDESRLENFYQQLLNNTELAFKLDSIMLQNQISLLKDIRERIHLKYNFKFQWVIEKYRTDKTSANALFVAQNLLEIISEDLKQIELIEILEKLNTLQ</sequence>
<proteinExistence type="predicted"/>
<dbReference type="OMA" id="IDFLICP"/>
<dbReference type="InterPro" id="IPR051029">
    <property type="entry name" value="mRNA_Capping_Enz/RNA_Phosphat"/>
</dbReference>
<dbReference type="CDD" id="cd07895">
    <property type="entry name" value="Adenylation_mRNA_capping"/>
    <property type="match status" value="1"/>
</dbReference>
<dbReference type="InterPro" id="IPR001339">
    <property type="entry name" value="mRNA_cap_enzyme_adenylation"/>
</dbReference>
<protein>
    <recommendedName>
        <fullName evidence="1">mRNA capping enzyme adenylation domain-containing protein</fullName>
    </recommendedName>
</protein>
<accession>A0A8S1KYV8</accession>
<dbReference type="PANTHER" id="PTHR10367:SF17">
    <property type="entry name" value="MRNA-CAPPING ENZYME"/>
    <property type="match status" value="1"/>
</dbReference>
<dbReference type="AlphaFoldDB" id="A0A8S1KYV8"/>
<feature type="domain" description="mRNA capping enzyme adenylation" evidence="1">
    <location>
        <begin position="56"/>
        <end position="263"/>
    </location>
</feature>
<dbReference type="EMBL" id="CAJJDM010000022">
    <property type="protein sequence ID" value="CAD8056044.1"/>
    <property type="molecule type" value="Genomic_DNA"/>
</dbReference>
<dbReference type="GO" id="GO:0006370">
    <property type="term" value="P:7-methylguanosine mRNA capping"/>
    <property type="evidence" value="ECO:0007669"/>
    <property type="project" value="InterPro"/>
</dbReference>
<organism evidence="2 3">
    <name type="scientific">Paramecium primaurelia</name>
    <dbReference type="NCBI Taxonomy" id="5886"/>
    <lineage>
        <taxon>Eukaryota</taxon>
        <taxon>Sar</taxon>
        <taxon>Alveolata</taxon>
        <taxon>Ciliophora</taxon>
        <taxon>Intramacronucleata</taxon>
        <taxon>Oligohymenophorea</taxon>
        <taxon>Peniculida</taxon>
        <taxon>Parameciidae</taxon>
        <taxon>Paramecium</taxon>
    </lineage>
</organism>
<name>A0A8S1KYV8_PARPR</name>
<evidence type="ECO:0000313" key="3">
    <source>
        <dbReference type="Proteomes" id="UP000688137"/>
    </source>
</evidence>
<dbReference type="GO" id="GO:0005524">
    <property type="term" value="F:ATP binding"/>
    <property type="evidence" value="ECO:0007669"/>
    <property type="project" value="InterPro"/>
</dbReference>
<evidence type="ECO:0000259" key="1">
    <source>
        <dbReference type="Pfam" id="PF01331"/>
    </source>
</evidence>
<gene>
    <name evidence="2" type="ORF">PPRIM_AZ9-3.1.T0240113</name>
</gene>
<evidence type="ECO:0000313" key="2">
    <source>
        <dbReference type="EMBL" id="CAD8056044.1"/>
    </source>
</evidence>
<dbReference type="Proteomes" id="UP000688137">
    <property type="component" value="Unassembled WGS sequence"/>
</dbReference>
<dbReference type="GO" id="GO:0004484">
    <property type="term" value="F:mRNA guanylyltransferase activity"/>
    <property type="evidence" value="ECO:0007669"/>
    <property type="project" value="InterPro"/>
</dbReference>
<keyword evidence="3" id="KW-1185">Reference proteome</keyword>
<dbReference type="Pfam" id="PF01331">
    <property type="entry name" value="mRNA_cap_enzyme"/>
    <property type="match status" value="1"/>
</dbReference>
<reference evidence="2" key="1">
    <citation type="submission" date="2021-01" db="EMBL/GenBank/DDBJ databases">
        <authorList>
            <consortium name="Genoscope - CEA"/>
            <person name="William W."/>
        </authorList>
    </citation>
    <scope>NUCLEOTIDE SEQUENCE</scope>
</reference>